<feature type="compositionally biased region" description="Basic and acidic residues" evidence="1">
    <location>
        <begin position="357"/>
        <end position="374"/>
    </location>
</feature>
<name>A0A0C6FBJ7_9HYPH</name>
<sequence>MPGFNHYPSCGCGWCVNNGRAGIVIWDGLRAEAQVTLRQYGADRSRAACFIDHNARCPVCNARVFYYQNRHGSRVFFDDLAPSWTKHPCTDNRAPAAASRLAFRSRGALAEISAALGAAGAPTRDDWLYGIVEAIVTDTDHVTMRVRLTQEPQPRSLTFRGGAVPIGEGEVVGLRNGEISFFDLDAMEARIAAIGSQIQAVSRQPAGSLSLIPWEAALLRKGDWNAFLQCWQAPPYAAEMRAEEVCNFHAPDMDVASFGKRMLPWVGAAWRDGRRSLASMAEYFNAVAVRTACGLTWNERRIYLLLKILHSRPSTPARIEVCETGEGSKRPRPPSAGASLRRWPAGPSGPRNGPAAADRDRAADGNDRQRRQHGDQPATPPDGVRGLDLGRLATIGRITVRKPQG</sequence>
<organism evidence="2 3">
    <name type="scientific">Methylobacterium aquaticum</name>
    <dbReference type="NCBI Taxonomy" id="270351"/>
    <lineage>
        <taxon>Bacteria</taxon>
        <taxon>Pseudomonadati</taxon>
        <taxon>Pseudomonadota</taxon>
        <taxon>Alphaproteobacteria</taxon>
        <taxon>Hyphomicrobiales</taxon>
        <taxon>Methylobacteriaceae</taxon>
        <taxon>Methylobacterium</taxon>
    </lineage>
</organism>
<proteinExistence type="predicted"/>
<dbReference type="KEGG" id="maqu:Maq22A_c12860"/>
<dbReference type="EMBL" id="AP014704">
    <property type="protein sequence ID" value="BAQ45808.1"/>
    <property type="molecule type" value="Genomic_DNA"/>
</dbReference>
<dbReference type="STRING" id="270351.Maq22A_c12860"/>
<evidence type="ECO:0000313" key="2">
    <source>
        <dbReference type="EMBL" id="BAQ45808.1"/>
    </source>
</evidence>
<protein>
    <submittedName>
        <fullName evidence="2">Uncharacterized protein</fullName>
    </submittedName>
</protein>
<dbReference type="AlphaFoldDB" id="A0A0C6FBJ7"/>
<dbReference type="Proteomes" id="UP000061432">
    <property type="component" value="Chromosome"/>
</dbReference>
<feature type="region of interest" description="Disordered" evidence="1">
    <location>
        <begin position="322"/>
        <end position="405"/>
    </location>
</feature>
<evidence type="ECO:0000313" key="3">
    <source>
        <dbReference type="Proteomes" id="UP000061432"/>
    </source>
</evidence>
<reference evidence="2 3" key="1">
    <citation type="journal article" date="2015" name="Genome Announc.">
        <title>Complete Genome Sequence of Methylobacterium aquaticum Strain 22A, Isolated from Racomitrium japonicum Moss.</title>
        <authorList>
            <person name="Tani A."/>
            <person name="Ogura Y."/>
            <person name="Hayashi T."/>
            <person name="Kimbara K."/>
        </authorList>
    </citation>
    <scope>NUCLEOTIDE SEQUENCE [LARGE SCALE GENOMIC DNA]</scope>
    <source>
        <strain evidence="2 3">MA-22A</strain>
    </source>
</reference>
<dbReference type="PATRIC" id="fig|270351.10.peg.2486"/>
<accession>A0A0C6FBJ7</accession>
<reference evidence="3" key="2">
    <citation type="submission" date="2015-01" db="EMBL/GenBank/DDBJ databases">
        <title>Complete genome sequence of Methylobacterium aquaticum strain 22A.</title>
        <authorList>
            <person name="Tani A."/>
            <person name="Ogura Y."/>
            <person name="Hayashi T."/>
        </authorList>
    </citation>
    <scope>NUCLEOTIDE SEQUENCE [LARGE SCALE GENOMIC DNA]</scope>
    <source>
        <strain evidence="3">MA-22A</strain>
    </source>
</reference>
<gene>
    <name evidence="2" type="ORF">Maq22A_c12860</name>
</gene>
<evidence type="ECO:0000256" key="1">
    <source>
        <dbReference type="SAM" id="MobiDB-lite"/>
    </source>
</evidence>
<dbReference type="RefSeq" id="WP_145984630.1">
    <property type="nucleotide sequence ID" value="NZ_AP014704.1"/>
</dbReference>
<dbReference type="OrthoDB" id="7065440at2"/>